<accession>A0A0K2ZNE9</accession>
<organism evidence="2 3">
    <name type="scientific">Xanthomonas graminis pv. phlei</name>
    <dbReference type="NCBI Taxonomy" id="487906"/>
    <lineage>
        <taxon>Bacteria</taxon>
        <taxon>Pseudomonadati</taxon>
        <taxon>Pseudomonadota</taxon>
        <taxon>Gammaproteobacteria</taxon>
        <taxon>Lysobacterales</taxon>
        <taxon>Lysobacteraceae</taxon>
        <taxon>Xanthomonas</taxon>
        <taxon>Xanthomonas translucens group</taxon>
        <taxon>Xanthomonas graminis</taxon>
    </lineage>
</organism>
<feature type="region of interest" description="Disordered" evidence="1">
    <location>
        <begin position="247"/>
        <end position="270"/>
    </location>
</feature>
<sequence>MRRVLTMSRLAHISYADGREQAHTASSSTLRSSEHGHAPVAPDLPRAPRAAQSSSASPQFKRRRCAPPPGPAAALPLPPTNILGLLNEISEDPHEGANAAACIGWPEHALSVAKTLQGSASANAQPLDTPYILDLMQTIHENDLHDGPELDELANRIEQEGKQISQHSAIAPDVPRLLQAIHEKNSAQGNALAELIEQIERAEHSEHSERLERESATALPNPDVHILLQEIRERLPADQATALAELVERSERPSPDRKTTCFPLFRRARS</sequence>
<feature type="compositionally biased region" description="Low complexity" evidence="1">
    <location>
        <begin position="47"/>
        <end position="59"/>
    </location>
</feature>
<feature type="compositionally biased region" description="Pro residues" evidence="1">
    <location>
        <begin position="66"/>
        <end position="77"/>
    </location>
</feature>
<reference evidence="2 3" key="1">
    <citation type="submission" date="2015-07" db="EMBL/GenBank/DDBJ databases">
        <authorList>
            <person name="Noorani M."/>
        </authorList>
    </citation>
    <scope>NUCLEOTIDE SEQUENCE [LARGE SCALE GENOMIC DNA]</scope>
    <source>
        <strain evidence="2">LMG730</strain>
    </source>
</reference>
<dbReference type="EMBL" id="CXOJ01000029">
    <property type="protein sequence ID" value="CTP87118.1"/>
    <property type="molecule type" value="Genomic_DNA"/>
</dbReference>
<dbReference type="AlphaFoldDB" id="A0A0K2ZNE9"/>
<evidence type="ECO:0000256" key="1">
    <source>
        <dbReference type="SAM" id="MobiDB-lite"/>
    </source>
</evidence>
<evidence type="ECO:0000313" key="3">
    <source>
        <dbReference type="Proteomes" id="UP000045978"/>
    </source>
</evidence>
<protein>
    <submittedName>
        <fullName evidence="2">Putative type III effector protein</fullName>
    </submittedName>
</protein>
<evidence type="ECO:0000313" key="2">
    <source>
        <dbReference type="EMBL" id="CTP87118.1"/>
    </source>
</evidence>
<gene>
    <name evidence="2" type="ORF">XTPLMG730_1692</name>
</gene>
<feature type="region of interest" description="Disordered" evidence="1">
    <location>
        <begin position="16"/>
        <end position="77"/>
    </location>
</feature>
<dbReference type="Proteomes" id="UP000045978">
    <property type="component" value="Unassembled WGS sequence"/>
</dbReference>
<proteinExistence type="predicted"/>
<name>A0A0K2ZNE9_9XANT</name>
<feature type="compositionally biased region" description="Basic and acidic residues" evidence="1">
    <location>
        <begin position="247"/>
        <end position="259"/>
    </location>
</feature>